<evidence type="ECO:0000313" key="3">
    <source>
        <dbReference type="Proteomes" id="UP000799438"/>
    </source>
</evidence>
<evidence type="ECO:0000313" key="2">
    <source>
        <dbReference type="EMBL" id="KAF2137727.1"/>
    </source>
</evidence>
<feature type="signal peptide" evidence="1">
    <location>
        <begin position="1"/>
        <end position="26"/>
    </location>
</feature>
<evidence type="ECO:0008006" key="4">
    <source>
        <dbReference type="Google" id="ProtNLM"/>
    </source>
</evidence>
<dbReference type="AlphaFoldDB" id="A0A6A6B447"/>
<proteinExistence type="predicted"/>
<keyword evidence="3" id="KW-1185">Reference proteome</keyword>
<sequence length="88" mass="9413">MLFKPAALATALLAFTAIAAPEGINAEKRQDLTTESKSSISCKTQNELAGACQKYCGCRGKGTDHKALWCDENVVKKAACEDNDCICK</sequence>
<evidence type="ECO:0000256" key="1">
    <source>
        <dbReference type="SAM" id="SignalP"/>
    </source>
</evidence>
<dbReference type="RefSeq" id="XP_033393442.1">
    <property type="nucleotide sequence ID" value="XM_033544409.1"/>
</dbReference>
<dbReference type="EMBL" id="ML995500">
    <property type="protein sequence ID" value="KAF2137727.1"/>
    <property type="molecule type" value="Genomic_DNA"/>
</dbReference>
<dbReference type="GeneID" id="54301905"/>
<keyword evidence="1" id="KW-0732">Signal</keyword>
<organism evidence="2 3">
    <name type="scientific">Aplosporella prunicola CBS 121167</name>
    <dbReference type="NCBI Taxonomy" id="1176127"/>
    <lineage>
        <taxon>Eukaryota</taxon>
        <taxon>Fungi</taxon>
        <taxon>Dikarya</taxon>
        <taxon>Ascomycota</taxon>
        <taxon>Pezizomycotina</taxon>
        <taxon>Dothideomycetes</taxon>
        <taxon>Dothideomycetes incertae sedis</taxon>
        <taxon>Botryosphaeriales</taxon>
        <taxon>Aplosporellaceae</taxon>
        <taxon>Aplosporella</taxon>
    </lineage>
</organism>
<reference evidence="2" key="1">
    <citation type="journal article" date="2020" name="Stud. Mycol.">
        <title>101 Dothideomycetes genomes: a test case for predicting lifestyles and emergence of pathogens.</title>
        <authorList>
            <person name="Haridas S."/>
            <person name="Albert R."/>
            <person name="Binder M."/>
            <person name="Bloem J."/>
            <person name="Labutti K."/>
            <person name="Salamov A."/>
            <person name="Andreopoulos B."/>
            <person name="Baker S."/>
            <person name="Barry K."/>
            <person name="Bills G."/>
            <person name="Bluhm B."/>
            <person name="Cannon C."/>
            <person name="Castanera R."/>
            <person name="Culley D."/>
            <person name="Daum C."/>
            <person name="Ezra D."/>
            <person name="Gonzalez J."/>
            <person name="Henrissat B."/>
            <person name="Kuo A."/>
            <person name="Liang C."/>
            <person name="Lipzen A."/>
            <person name="Lutzoni F."/>
            <person name="Magnuson J."/>
            <person name="Mondo S."/>
            <person name="Nolan M."/>
            <person name="Ohm R."/>
            <person name="Pangilinan J."/>
            <person name="Park H.-J."/>
            <person name="Ramirez L."/>
            <person name="Alfaro M."/>
            <person name="Sun H."/>
            <person name="Tritt A."/>
            <person name="Yoshinaga Y."/>
            <person name="Zwiers L.-H."/>
            <person name="Turgeon B."/>
            <person name="Goodwin S."/>
            <person name="Spatafora J."/>
            <person name="Crous P."/>
            <person name="Grigoriev I."/>
        </authorList>
    </citation>
    <scope>NUCLEOTIDE SEQUENCE</scope>
    <source>
        <strain evidence="2">CBS 121167</strain>
    </source>
</reference>
<protein>
    <recommendedName>
        <fullName evidence="4">Invertebrate defensins family profile domain-containing protein</fullName>
    </recommendedName>
</protein>
<gene>
    <name evidence="2" type="ORF">K452DRAFT_321590</name>
</gene>
<accession>A0A6A6B447</accession>
<dbReference type="Proteomes" id="UP000799438">
    <property type="component" value="Unassembled WGS sequence"/>
</dbReference>
<name>A0A6A6B447_9PEZI</name>
<feature type="chain" id="PRO_5025418074" description="Invertebrate defensins family profile domain-containing protein" evidence="1">
    <location>
        <begin position="27"/>
        <end position="88"/>
    </location>
</feature>